<evidence type="ECO:0000256" key="2">
    <source>
        <dbReference type="ARBA" id="ARBA00008156"/>
    </source>
</evidence>
<dbReference type="Proteomes" id="UP000321104">
    <property type="component" value="Unassembled WGS sequence"/>
</dbReference>
<dbReference type="RefSeq" id="WP_048844594.1">
    <property type="nucleotide sequence ID" value="NZ_BAMW01000006.1"/>
</dbReference>
<dbReference type="InterPro" id="IPR011047">
    <property type="entry name" value="Quinoprotein_ADH-like_sf"/>
</dbReference>
<evidence type="ECO:0000313" key="12">
    <source>
        <dbReference type="Proteomes" id="UP000321104"/>
    </source>
</evidence>
<sequence length="828" mass="89840">MRESNKGLFTIITSALLALIGLFLFLGGAELLFLGGSWFYILAGAVLLAIAISGFKNPKLAARLYAALLLVATVWSLFEVGFNIWGLEVRLMTLIGLGVWLLLPWVWRTGQNWLTDKREVLGSVVVSCLVVLASCFSSYSINGTVPADRMSAQGQKDDAAEGVADSDWAAYGRTVGGDRYSPVGQITPANISHLKRAWMTRTGDVQQDGEGTVAGPDQGHEFNLELTPIKVGDTLYMCTPHSWVMAVDATTGKVKWKFDPKPDTADLAKNVYLACRGVSYYHIPDEIQTSCRNRIYSPVADVRMVAVNAETGKPCDDFGDHGFISLRQYLGHVPHGFHFVTSPPMVAKNRVITGGWVFDNQANFEPSGAIRAFNATTGEIEWAWDAGHTPETWKPGTDDVLTRDTPNAWGVYTADLNLGLVYIPTGNSPPDNWGGSRRPFDDATSSATIALDIETGERRWTYQTVHHDLWDMDIPSGPSMVDLPGPNGESVPALVQSTKRGEFFVLDRRTGQPVPGYPVEEKPVPTAGIAPDDRVSPTQPYPVGMPSLTPPDLKETDMWGATLLDQMICRIQYRQSAYEGQFTPPHVGQTTIVYPAFYGVVDWQGITIDPQRKLLLANASYLPFRIRLEKRETLEAPGTLPKWDGKGEEPAAKGDALSVSPDYGTPYIAYTNPWLNPLQIPCKGPVWGTLTAIDLVTKKIVWQHPVGTTRDTGPFRTHNNLPLPTGMYNIGGNIVTKGGVVFMGATADDYLRAFDLSSGKVIWSDRLPAGGQATPMSYEAGGKQYVVIAAGGHGGLGTRSGDYIIAYTLDGAQGAGAQATGAQGDAAH</sequence>
<dbReference type="EMBL" id="BJXQ01000001">
    <property type="protein sequence ID" value="GEN01998.1"/>
    <property type="molecule type" value="Genomic_DNA"/>
</dbReference>
<dbReference type="PANTHER" id="PTHR32303">
    <property type="entry name" value="QUINOPROTEIN ALCOHOL DEHYDROGENASE (CYTOCHROME C)"/>
    <property type="match status" value="1"/>
</dbReference>
<dbReference type="GO" id="GO:0048038">
    <property type="term" value="F:quinone binding"/>
    <property type="evidence" value="ECO:0007669"/>
    <property type="project" value="InterPro"/>
</dbReference>
<evidence type="ECO:0000256" key="5">
    <source>
        <dbReference type="SAM" id="Phobius"/>
    </source>
</evidence>
<evidence type="ECO:0000256" key="3">
    <source>
        <dbReference type="ARBA" id="ARBA00023002"/>
    </source>
</evidence>
<keyword evidence="10" id="KW-1185">Reference proteome</keyword>
<dbReference type="EMBL" id="BAMW01000006">
    <property type="protein sequence ID" value="GAN62031.1"/>
    <property type="molecule type" value="Genomic_DNA"/>
</dbReference>
<feature type="transmembrane region" description="Helical" evidence="5">
    <location>
        <begin position="32"/>
        <end position="52"/>
    </location>
</feature>
<evidence type="ECO:0000313" key="10">
    <source>
        <dbReference type="Proteomes" id="UP000032673"/>
    </source>
</evidence>
<proteinExistence type="inferred from homology"/>
<comment type="similarity">
    <text evidence="2">Belongs to the bacterial PQQ dehydrogenase family.</text>
</comment>
<evidence type="ECO:0000259" key="6">
    <source>
        <dbReference type="Pfam" id="PF01011"/>
    </source>
</evidence>
<feature type="domain" description="Pyrrolo-quinoline quinone repeat" evidence="6">
    <location>
        <begin position="168"/>
        <end position="786"/>
    </location>
</feature>
<reference evidence="9" key="2">
    <citation type="submission" date="2014-06" db="EMBL/GenBank/DDBJ databases">
        <authorList>
            <person name="Ju J."/>
            <person name="Zhang J."/>
        </authorList>
    </citation>
    <scope>NUCLEOTIDE SEQUENCE [LARGE SCALE GENOMIC DNA]</scope>
    <source>
        <strain evidence="9">DmL_051</strain>
    </source>
</reference>
<accession>A0A252AR66</accession>
<reference evidence="8 12" key="4">
    <citation type="submission" date="2019-07" db="EMBL/GenBank/DDBJ databases">
        <title>Whole genome shotgun sequence of Acetobacter indonesiensis NBRC 16471.</title>
        <authorList>
            <person name="Hosoyama A."/>
            <person name="Uohara A."/>
            <person name="Ohji S."/>
            <person name="Ichikawa N."/>
        </authorList>
    </citation>
    <scope>NUCLEOTIDE SEQUENCE [LARGE SCALE GENOMIC DNA]</scope>
    <source>
        <strain evidence="8 12">NBRC 16471</strain>
    </source>
</reference>
<keyword evidence="5" id="KW-1133">Transmembrane helix</keyword>
<dbReference type="CDD" id="cd10280">
    <property type="entry name" value="PQQ_mGDH"/>
    <property type="match status" value="1"/>
</dbReference>
<dbReference type="Proteomes" id="UP000194641">
    <property type="component" value="Unassembled WGS sequence"/>
</dbReference>
<dbReference type="NCBIfam" id="TIGR03074">
    <property type="entry name" value="PQQ_membr_DH"/>
    <property type="match status" value="1"/>
</dbReference>
<evidence type="ECO:0000313" key="9">
    <source>
        <dbReference type="EMBL" id="OUI92410.1"/>
    </source>
</evidence>
<dbReference type="Pfam" id="PF01011">
    <property type="entry name" value="PQQ"/>
    <property type="match status" value="1"/>
</dbReference>
<reference evidence="11" key="3">
    <citation type="submission" date="2014-06" db="EMBL/GenBank/DDBJ databases">
        <authorList>
            <person name="Winans N.J."/>
            <person name="Newell P.D."/>
            <person name="Douglas A.E."/>
        </authorList>
    </citation>
    <scope>NUCLEOTIDE SEQUENCE [LARGE SCALE GENOMIC DNA]</scope>
</reference>
<name>A0A252AR66_9PROT</name>
<evidence type="ECO:0000313" key="8">
    <source>
        <dbReference type="EMBL" id="GEN01998.1"/>
    </source>
</evidence>
<keyword evidence="5" id="KW-0812">Transmembrane</keyword>
<protein>
    <submittedName>
        <fullName evidence="9">Glucose dehydrogenase</fullName>
    </submittedName>
    <submittedName>
        <fullName evidence="7">Glucose/methanol dehydrogenase PQQ-dependent</fullName>
    </submittedName>
</protein>
<feature type="transmembrane region" description="Helical" evidence="5">
    <location>
        <begin position="120"/>
        <end position="141"/>
    </location>
</feature>
<evidence type="ECO:0000256" key="4">
    <source>
        <dbReference type="SAM" id="MobiDB-lite"/>
    </source>
</evidence>
<dbReference type="SMART" id="SM00564">
    <property type="entry name" value="PQQ"/>
    <property type="match status" value="5"/>
</dbReference>
<dbReference type="AlphaFoldDB" id="A0A252AR66"/>
<evidence type="ECO:0000256" key="1">
    <source>
        <dbReference type="ARBA" id="ARBA00001931"/>
    </source>
</evidence>
<dbReference type="Proteomes" id="UP000032673">
    <property type="component" value="Unassembled WGS sequence"/>
</dbReference>
<feature type="transmembrane region" description="Helical" evidence="5">
    <location>
        <begin position="64"/>
        <end position="85"/>
    </location>
</feature>
<keyword evidence="5" id="KW-0472">Membrane</keyword>
<feature type="transmembrane region" description="Helical" evidence="5">
    <location>
        <begin position="7"/>
        <end position="26"/>
    </location>
</feature>
<comment type="cofactor">
    <cofactor evidence="1">
        <name>pyrroloquinoline quinone</name>
        <dbReference type="ChEBI" id="CHEBI:58442"/>
    </cofactor>
</comment>
<dbReference type="PANTHER" id="PTHR32303:SF4">
    <property type="entry name" value="QUINOPROTEIN GLUCOSE DEHYDROGENASE"/>
    <property type="match status" value="1"/>
</dbReference>
<feature type="region of interest" description="Disordered" evidence="4">
    <location>
        <begin position="514"/>
        <end position="549"/>
    </location>
</feature>
<dbReference type="Gene3D" id="2.140.10.10">
    <property type="entry name" value="Quinoprotein alcohol dehydrogenase-like superfamily"/>
    <property type="match status" value="1"/>
</dbReference>
<feature type="transmembrane region" description="Helical" evidence="5">
    <location>
        <begin position="91"/>
        <end position="108"/>
    </location>
</feature>
<dbReference type="InterPro" id="IPR017511">
    <property type="entry name" value="PQQ_mDH"/>
</dbReference>
<evidence type="ECO:0000313" key="11">
    <source>
        <dbReference type="Proteomes" id="UP000194641"/>
    </source>
</evidence>
<dbReference type="GO" id="GO:0016020">
    <property type="term" value="C:membrane"/>
    <property type="evidence" value="ECO:0007669"/>
    <property type="project" value="InterPro"/>
</dbReference>
<gene>
    <name evidence="7" type="ORF">Abin_006_021</name>
    <name evidence="8" type="ORF">AIN02nite_00230</name>
    <name evidence="9" type="ORF">HK17_10265</name>
</gene>
<evidence type="ECO:0000313" key="7">
    <source>
        <dbReference type="EMBL" id="GAN62031.1"/>
    </source>
</evidence>
<reference evidence="7 10" key="1">
    <citation type="submission" date="2012-11" db="EMBL/GenBank/DDBJ databases">
        <title>Whole genome sequence of Acetobacter indonesiensis 5H-1.</title>
        <authorList>
            <person name="Azuma Y."/>
            <person name="Higashiura N."/>
            <person name="Hirakawa H."/>
            <person name="Matsushita K."/>
        </authorList>
    </citation>
    <scope>NUCLEOTIDE SEQUENCE [LARGE SCALE GENOMIC DNA]</scope>
    <source>
        <strain evidence="7 10">5H-1</strain>
    </source>
</reference>
<comment type="caution">
    <text evidence="9">The sequence shown here is derived from an EMBL/GenBank/DDBJ whole genome shotgun (WGS) entry which is preliminary data.</text>
</comment>
<keyword evidence="3" id="KW-0560">Oxidoreductase</keyword>
<dbReference type="InterPro" id="IPR018391">
    <property type="entry name" value="PQQ_b-propeller_rpt"/>
</dbReference>
<dbReference type="EMBL" id="JOPA01000031">
    <property type="protein sequence ID" value="OUI92410.1"/>
    <property type="molecule type" value="Genomic_DNA"/>
</dbReference>
<dbReference type="InterPro" id="IPR002372">
    <property type="entry name" value="PQQ_rpt_dom"/>
</dbReference>
<organism evidence="9 11">
    <name type="scientific">Acetobacter indonesiensis</name>
    <dbReference type="NCBI Taxonomy" id="104101"/>
    <lineage>
        <taxon>Bacteria</taxon>
        <taxon>Pseudomonadati</taxon>
        <taxon>Pseudomonadota</taxon>
        <taxon>Alphaproteobacteria</taxon>
        <taxon>Acetobacterales</taxon>
        <taxon>Acetobacteraceae</taxon>
        <taxon>Acetobacter</taxon>
    </lineage>
</organism>
<dbReference type="SUPFAM" id="SSF50998">
    <property type="entry name" value="Quinoprotein alcohol dehydrogenase-like"/>
    <property type="match status" value="1"/>
</dbReference>
<dbReference type="GO" id="GO:0008876">
    <property type="term" value="F:quinoprotein glucose dehydrogenase activity"/>
    <property type="evidence" value="ECO:0007669"/>
    <property type="project" value="TreeGrafter"/>
</dbReference>